<reference evidence="7" key="1">
    <citation type="journal article" date="2022" name="Plant J.">
        <title>Strategies of tolerance reflected in two North American maple genomes.</title>
        <authorList>
            <person name="McEvoy S.L."/>
            <person name="Sezen U.U."/>
            <person name="Trouern-Trend A."/>
            <person name="McMahon S.M."/>
            <person name="Schaberg P.G."/>
            <person name="Yang J."/>
            <person name="Wegrzyn J.L."/>
            <person name="Swenson N.G."/>
        </authorList>
    </citation>
    <scope>NUCLEOTIDE SEQUENCE</scope>
    <source>
        <strain evidence="7">NS2018</strain>
    </source>
</reference>
<evidence type="ECO:0000256" key="2">
    <source>
        <dbReference type="ARBA" id="ARBA00022884"/>
    </source>
</evidence>
<feature type="region of interest" description="Disordered" evidence="5">
    <location>
        <begin position="243"/>
        <end position="341"/>
    </location>
</feature>
<name>A0AA39W9D7_ACESA</name>
<feature type="compositionally biased region" description="Basic residues" evidence="5">
    <location>
        <begin position="615"/>
        <end position="630"/>
    </location>
</feature>
<evidence type="ECO:0000256" key="1">
    <source>
        <dbReference type="ARBA" id="ARBA00022664"/>
    </source>
</evidence>
<dbReference type="EMBL" id="JAUESC010000001">
    <property type="protein sequence ID" value="KAK0608548.1"/>
    <property type="molecule type" value="Genomic_DNA"/>
</dbReference>
<dbReference type="SMART" id="SM00360">
    <property type="entry name" value="RRM"/>
    <property type="match status" value="2"/>
</dbReference>
<dbReference type="InterPro" id="IPR000504">
    <property type="entry name" value="RRM_dom"/>
</dbReference>
<feature type="compositionally biased region" description="Basic and acidic residues" evidence="5">
    <location>
        <begin position="363"/>
        <end position="518"/>
    </location>
</feature>
<evidence type="ECO:0000256" key="3">
    <source>
        <dbReference type="ARBA" id="ARBA00023187"/>
    </source>
</evidence>
<dbReference type="GO" id="GO:0006397">
    <property type="term" value="P:mRNA processing"/>
    <property type="evidence" value="ECO:0007669"/>
    <property type="project" value="UniProtKB-KW"/>
</dbReference>
<dbReference type="FunFam" id="3.30.70.330:FF:000879">
    <property type="entry name" value="Splicing factor U2af large subunit A"/>
    <property type="match status" value="1"/>
</dbReference>
<evidence type="ECO:0000256" key="5">
    <source>
        <dbReference type="SAM" id="MobiDB-lite"/>
    </source>
</evidence>
<keyword evidence="8" id="KW-1185">Reference proteome</keyword>
<evidence type="ECO:0000256" key="4">
    <source>
        <dbReference type="PROSITE-ProRule" id="PRU00176"/>
    </source>
</evidence>
<dbReference type="InterPro" id="IPR012677">
    <property type="entry name" value="Nucleotide-bd_a/b_plait_sf"/>
</dbReference>
<evidence type="ECO:0000259" key="6">
    <source>
        <dbReference type="PROSITE" id="PS50102"/>
    </source>
</evidence>
<proteinExistence type="predicted"/>
<gene>
    <name evidence="7" type="ORF">LWI29_032250</name>
</gene>
<accession>A0AA39W9D7</accession>
<reference evidence="7" key="2">
    <citation type="submission" date="2023-06" db="EMBL/GenBank/DDBJ databases">
        <authorList>
            <person name="Swenson N.G."/>
            <person name="Wegrzyn J.L."/>
            <person name="Mcevoy S.L."/>
        </authorList>
    </citation>
    <scope>NUCLEOTIDE SEQUENCE</scope>
    <source>
        <strain evidence="7">NS2018</strain>
        <tissue evidence="7">Leaf</tissue>
    </source>
</reference>
<comment type="caution">
    <text evidence="7">The sequence shown here is derived from an EMBL/GenBank/DDBJ whole genome shotgun (WGS) entry which is preliminary data.</text>
</comment>
<dbReference type="PANTHER" id="PTHR23139">
    <property type="entry name" value="RNA-BINDING PROTEIN"/>
    <property type="match status" value="1"/>
</dbReference>
<feature type="compositionally biased region" description="Basic and acidic residues" evidence="5">
    <location>
        <begin position="306"/>
        <end position="341"/>
    </location>
</feature>
<dbReference type="Gene3D" id="3.30.70.330">
    <property type="match status" value="4"/>
</dbReference>
<dbReference type="InterPro" id="IPR035979">
    <property type="entry name" value="RBD_domain_sf"/>
</dbReference>
<dbReference type="Pfam" id="PF00076">
    <property type="entry name" value="RRM_1"/>
    <property type="match status" value="1"/>
</dbReference>
<feature type="domain" description="RRM" evidence="6">
    <location>
        <begin position="896"/>
        <end position="972"/>
    </location>
</feature>
<dbReference type="GO" id="GO:0008380">
    <property type="term" value="P:RNA splicing"/>
    <property type="evidence" value="ECO:0007669"/>
    <property type="project" value="UniProtKB-KW"/>
</dbReference>
<dbReference type="Proteomes" id="UP001168877">
    <property type="component" value="Unassembled WGS sequence"/>
</dbReference>
<feature type="compositionally biased region" description="Basic and acidic residues" evidence="5">
    <location>
        <begin position="200"/>
        <end position="214"/>
    </location>
</feature>
<dbReference type="SUPFAM" id="SSF54928">
    <property type="entry name" value="RNA-binding domain, RBD"/>
    <property type="match status" value="2"/>
</dbReference>
<organism evidence="7 8">
    <name type="scientific">Acer saccharum</name>
    <name type="common">Sugar maple</name>
    <dbReference type="NCBI Taxonomy" id="4024"/>
    <lineage>
        <taxon>Eukaryota</taxon>
        <taxon>Viridiplantae</taxon>
        <taxon>Streptophyta</taxon>
        <taxon>Embryophyta</taxon>
        <taxon>Tracheophyta</taxon>
        <taxon>Spermatophyta</taxon>
        <taxon>Magnoliopsida</taxon>
        <taxon>eudicotyledons</taxon>
        <taxon>Gunneridae</taxon>
        <taxon>Pentapetalae</taxon>
        <taxon>rosids</taxon>
        <taxon>malvids</taxon>
        <taxon>Sapindales</taxon>
        <taxon>Sapindaceae</taxon>
        <taxon>Hippocastanoideae</taxon>
        <taxon>Acereae</taxon>
        <taxon>Acer</taxon>
    </lineage>
</organism>
<keyword evidence="2 4" id="KW-0694">RNA-binding</keyword>
<feature type="region of interest" description="Disordered" evidence="5">
    <location>
        <begin position="1166"/>
        <end position="1201"/>
    </location>
</feature>
<feature type="compositionally biased region" description="Basic and acidic residues" evidence="5">
    <location>
        <begin position="278"/>
        <end position="293"/>
    </location>
</feature>
<feature type="region of interest" description="Disordered" evidence="5">
    <location>
        <begin position="193"/>
        <end position="224"/>
    </location>
</feature>
<evidence type="ECO:0000313" key="7">
    <source>
        <dbReference type="EMBL" id="KAK0608548.1"/>
    </source>
</evidence>
<keyword evidence="3" id="KW-0508">mRNA splicing</keyword>
<feature type="region of interest" description="Disordered" evidence="5">
    <location>
        <begin position="1"/>
        <end position="31"/>
    </location>
</feature>
<dbReference type="AlphaFoldDB" id="A0AA39W9D7"/>
<dbReference type="GO" id="GO:0003723">
    <property type="term" value="F:RNA binding"/>
    <property type="evidence" value="ECO:0007669"/>
    <property type="project" value="UniProtKB-UniRule"/>
</dbReference>
<feature type="compositionally biased region" description="Basic and acidic residues" evidence="5">
    <location>
        <begin position="260"/>
        <end position="269"/>
    </location>
</feature>
<feature type="domain" description="RRM" evidence="6">
    <location>
        <begin position="785"/>
        <end position="868"/>
    </location>
</feature>
<evidence type="ECO:0000313" key="8">
    <source>
        <dbReference type="Proteomes" id="UP001168877"/>
    </source>
</evidence>
<feature type="region of interest" description="Disordered" evidence="5">
    <location>
        <begin position="360"/>
        <end position="711"/>
    </location>
</feature>
<feature type="compositionally biased region" description="Basic and acidic residues" evidence="5">
    <location>
        <begin position="530"/>
        <end position="599"/>
    </location>
</feature>
<protein>
    <recommendedName>
        <fullName evidence="6">RRM domain-containing protein</fullName>
    </recommendedName>
</protein>
<sequence>MRVVALERSGTKFNRPNEKGLPNQGRNLSDPFEEVEIDPSRILKQSKLKVPLGRKEVVSESIDVILPRGSGHISLVKSSDQVRPSVVVVGNQKLSTVIINESTGGMPKEVSSELGLDQNVGQKMKGVDGVEVGIDISLRSPHTQGMASLSYGFIDNKCGKRKLVVSHKKLIDAKRKKWVSCISLRCKTVSALGKMSRSGQKKEKYAKSGEHSLDNTDQGTAARTRPLSFDEIIIRRKNKKLSENVEEGAKEVGNISGDSTVEKVSDHRKSERHHGHKKDPSPDVEKHLSEEVSKVYSRKKKNNTLAKDDNSARQKDRQSYDSEIKFKDDNSVRQKDRQSYGSEIKLKDENLVSKVYSRKKKDKTLAKDDNSARQKDRQSYDSEIKFKDENLAKDKSRESRESEIRLKDGSLPKQIGRESRESEIRLKDGSLPKQIGRESRESEIRIKDGSLPKQIGRESRESEIRIKDGSLPKQIGRESHGSETKLKTDMKKELFSKAKGKVEKQDPGRGKNHDRLSYDVEDQTAKKHSRDSTGKDKRVDRSGGKSERESKRKYQNEDGERNRDKSDAKKHDLGRGRELQISERKERKESPKSRHTESKLKRRRSRSREREERKRRSISLSPRAHKRTSHYGREHEDLSLQSFKGKSGRQYPDIDRSRVTSNGSSGNYRRHGGSISGLGGYSPRKRKTEAAAKTPSPLNRSPEKKSAKWDVAPVEKNGSFASSVPSNIQTSNQTASSNVHEVVSSTPVTSIAVNPPAGVSYSASLTKQNVSIDSVQLTQATRPMRRLYVENVPASASEKAVMEFLNNILLSSGANYVNRSLPCISCNIQEEKGQALVEFLTPEDASAALSCDGCSFSGCILRIRRPKDFIDMASGEAKKSVAAVGAISDIVKDSPHKIFIGSISKTFSSKMVMEIASAFGPLKSYHFEINEDRDESCAFLEYVDQSVTFKACAGLNGMKLGGQVLTVVQAVPDGSSMENSGDSSFYGIPEHAIPLLKKPTQVIKIKNVFNPEGISSLSKLEVEEILEDVRLECARFGTVKSINVVKYEDRHIATLEACEANDNKASAGVKQSLRCDETNEKAETLEDVIDHQSRGINGSEFRSEAKEVKVVDEVKESNSIGDVLGDQSGQLVKVDGNMVEDLNRESLSETFSQDVLEQSKTLKDDAHCHDDEAPGNIQTKDMGSDNKPSAEEELNSDEVNRNTQEAVARLDEKEQDDNLARIFEAGSVFVEYRRTEASCMAAHCLHGRLFDDRTVTAEYVPLDLYKSKFPK</sequence>
<keyword evidence="1" id="KW-0507">mRNA processing</keyword>
<dbReference type="PROSITE" id="PS50102">
    <property type="entry name" value="RRM"/>
    <property type="match status" value="2"/>
</dbReference>